<feature type="transmembrane region" description="Helical" evidence="2">
    <location>
        <begin position="75"/>
        <end position="93"/>
    </location>
</feature>
<dbReference type="WBParaSite" id="SPAL_0000742900.1">
    <property type="protein sequence ID" value="SPAL_0000742900.1"/>
    <property type="gene ID" value="SPAL_0000742900"/>
</dbReference>
<name>A0A0N5BNF0_STREA</name>
<keyword evidence="3" id="KW-1185">Reference proteome</keyword>
<accession>A0A0N5BNF0</accession>
<keyword evidence="2" id="KW-0812">Transmembrane</keyword>
<organism evidence="3 4">
    <name type="scientific">Strongyloides papillosus</name>
    <name type="common">Intestinal threadworm</name>
    <dbReference type="NCBI Taxonomy" id="174720"/>
    <lineage>
        <taxon>Eukaryota</taxon>
        <taxon>Metazoa</taxon>
        <taxon>Ecdysozoa</taxon>
        <taxon>Nematoda</taxon>
        <taxon>Chromadorea</taxon>
        <taxon>Rhabditida</taxon>
        <taxon>Tylenchina</taxon>
        <taxon>Panagrolaimomorpha</taxon>
        <taxon>Strongyloidoidea</taxon>
        <taxon>Strongyloididae</taxon>
        <taxon>Strongyloides</taxon>
    </lineage>
</organism>
<keyword evidence="2" id="KW-0472">Membrane</keyword>
<feature type="transmembrane region" description="Helical" evidence="2">
    <location>
        <begin position="105"/>
        <end position="127"/>
    </location>
</feature>
<dbReference type="AlphaFoldDB" id="A0A0N5BNF0"/>
<keyword evidence="2" id="KW-1133">Transmembrane helix</keyword>
<evidence type="ECO:0000313" key="4">
    <source>
        <dbReference type="WBParaSite" id="SPAL_0000742900.1"/>
    </source>
</evidence>
<feature type="transmembrane region" description="Helical" evidence="2">
    <location>
        <begin position="147"/>
        <end position="168"/>
    </location>
</feature>
<sequence>MFSIPFMSTVNVDEMNFGINIKSLNKPNNYFFGGRFHIKNSIIFVAIVTCFRSFIEGFLAYDDHFYISSSDPKTLVFGSILEVASILILYLAYIKKNQIFTIPYILVQIMFITIHGVVLLLDILRCIWPSMPKNPLLEYKQDNKLEYIRLLIIFSIFIVDCYCLKVILKTYVYLENENIEFTTKHINTTTPPHRAHFSIEDEEVDSFENLNYRETQLPTNHLSSDEDDLDLTRDGHGKKKKSKMGDLK</sequence>
<evidence type="ECO:0000256" key="1">
    <source>
        <dbReference type="SAM" id="MobiDB-lite"/>
    </source>
</evidence>
<proteinExistence type="predicted"/>
<feature type="transmembrane region" description="Helical" evidence="2">
    <location>
        <begin position="36"/>
        <end position="55"/>
    </location>
</feature>
<dbReference type="Proteomes" id="UP000046392">
    <property type="component" value="Unplaced"/>
</dbReference>
<evidence type="ECO:0000256" key="2">
    <source>
        <dbReference type="SAM" id="Phobius"/>
    </source>
</evidence>
<feature type="region of interest" description="Disordered" evidence="1">
    <location>
        <begin position="219"/>
        <end position="248"/>
    </location>
</feature>
<dbReference type="STRING" id="174720.A0A0N5BNF0"/>
<reference evidence="4" key="1">
    <citation type="submission" date="2017-02" db="UniProtKB">
        <authorList>
            <consortium name="WormBaseParasite"/>
        </authorList>
    </citation>
    <scope>IDENTIFICATION</scope>
</reference>
<protein>
    <submittedName>
        <fullName evidence="4">Uncharacterized protein</fullName>
    </submittedName>
</protein>
<evidence type="ECO:0000313" key="3">
    <source>
        <dbReference type="Proteomes" id="UP000046392"/>
    </source>
</evidence>